<name>A0A437R9C5_9BURK</name>
<feature type="transmembrane region" description="Helical" evidence="1">
    <location>
        <begin position="177"/>
        <end position="201"/>
    </location>
</feature>
<feature type="transmembrane region" description="Helical" evidence="1">
    <location>
        <begin position="384"/>
        <end position="401"/>
    </location>
</feature>
<feature type="transmembrane region" description="Helical" evidence="1">
    <location>
        <begin position="31"/>
        <end position="52"/>
    </location>
</feature>
<evidence type="ECO:0000313" key="3">
    <source>
        <dbReference type="Proteomes" id="UP000285575"/>
    </source>
</evidence>
<keyword evidence="1" id="KW-0472">Membrane</keyword>
<protein>
    <submittedName>
        <fullName evidence="2">Uncharacterized protein</fullName>
    </submittedName>
</protein>
<accession>A0A437R9C5</accession>
<dbReference type="RefSeq" id="WP_128230592.1">
    <property type="nucleotide sequence ID" value="NZ_SACR01000007.1"/>
</dbReference>
<feature type="transmembrane region" description="Helical" evidence="1">
    <location>
        <begin position="436"/>
        <end position="454"/>
    </location>
</feature>
<dbReference type="OrthoDB" id="8887481at2"/>
<gene>
    <name evidence="2" type="ORF">EOE66_20380</name>
</gene>
<feature type="transmembrane region" description="Helical" evidence="1">
    <location>
        <begin position="58"/>
        <end position="76"/>
    </location>
</feature>
<organism evidence="2 3">
    <name type="scientific">Rubrivivax rivuli</name>
    <dbReference type="NCBI Taxonomy" id="1862385"/>
    <lineage>
        <taxon>Bacteria</taxon>
        <taxon>Pseudomonadati</taxon>
        <taxon>Pseudomonadota</taxon>
        <taxon>Betaproteobacteria</taxon>
        <taxon>Burkholderiales</taxon>
        <taxon>Sphaerotilaceae</taxon>
        <taxon>Rubrivivax</taxon>
    </lineage>
</organism>
<dbReference type="EMBL" id="SACR01000007">
    <property type="protein sequence ID" value="RVU43307.1"/>
    <property type="molecule type" value="Genomic_DNA"/>
</dbReference>
<reference evidence="2 3" key="1">
    <citation type="submission" date="2019-01" db="EMBL/GenBank/DDBJ databases">
        <authorList>
            <person name="Chen W.-M."/>
        </authorList>
    </citation>
    <scope>NUCLEOTIDE SEQUENCE [LARGE SCALE GENOMIC DNA]</scope>
    <source>
        <strain evidence="2 3">KYPY4</strain>
    </source>
</reference>
<feature type="transmembrane region" description="Helical" evidence="1">
    <location>
        <begin position="97"/>
        <end position="119"/>
    </location>
</feature>
<comment type="caution">
    <text evidence="2">The sequence shown here is derived from an EMBL/GenBank/DDBJ whole genome shotgun (WGS) entry which is preliminary data.</text>
</comment>
<feature type="transmembrane region" description="Helical" evidence="1">
    <location>
        <begin position="125"/>
        <end position="141"/>
    </location>
</feature>
<evidence type="ECO:0000313" key="2">
    <source>
        <dbReference type="EMBL" id="RVU43307.1"/>
    </source>
</evidence>
<dbReference type="AlphaFoldDB" id="A0A437R9C5"/>
<keyword evidence="3" id="KW-1185">Reference proteome</keyword>
<proteinExistence type="predicted"/>
<feature type="transmembrane region" description="Helical" evidence="1">
    <location>
        <begin position="303"/>
        <end position="321"/>
    </location>
</feature>
<feature type="transmembrane region" description="Helical" evidence="1">
    <location>
        <begin position="263"/>
        <end position="291"/>
    </location>
</feature>
<keyword evidence="1" id="KW-0812">Transmembrane</keyword>
<dbReference type="Proteomes" id="UP000285575">
    <property type="component" value="Unassembled WGS sequence"/>
</dbReference>
<keyword evidence="1" id="KW-1133">Transmembrane helix</keyword>
<sequence length="470" mass="50842">MSAAAPRLNPWALHASLLRQPWQARRNRRSWLSLSLVPVLAVGVALALSTALRLKAGGVLMMGGLVLLVILWHLQVDGLLRQNRHVLARLVPGHAQALQLSLLVQGLAFTAVAVLLISLGSSPQLRWLWLCLMVVVMLAWLVREPLGWIAFGLLSPLLGELPRWTQQLAGLPWGAQLLGLGSLVLLLAACAGQGGAWHLWFDGRHRRLQRSIDALSRGETVAAVDQGRLGRAVTRCFDWPQRVWRRRVIAAGPRLPMGTRLGVALGTGGAMPALLWLGVCIFAVLGLMLWARQVSWSMLAEPGRLGICIGLFSMLAGVLNGRLERLWARRREQALMLLLPGCPRGPGMAGLEQRWRAQAVLLWAGLTALALALTHQGGAASRDFVLFVALLCLPLPWLAQWRARRLQAKPSPWVFGPWPALAGLAGVGAVHLGLTAAWSLGAALAVAVGAELCVRRDRRPPLPLPAGRAG</sequence>
<evidence type="ECO:0000256" key="1">
    <source>
        <dbReference type="SAM" id="Phobius"/>
    </source>
</evidence>